<feature type="transmembrane region" description="Helical" evidence="7">
    <location>
        <begin position="165"/>
        <end position="188"/>
    </location>
</feature>
<gene>
    <name evidence="9" type="ORF">SNE25_15460</name>
</gene>
<evidence type="ECO:0000256" key="6">
    <source>
        <dbReference type="ARBA" id="ARBA00023136"/>
    </source>
</evidence>
<dbReference type="EMBL" id="CP139558">
    <property type="protein sequence ID" value="WPU96918.1"/>
    <property type="molecule type" value="Genomic_DNA"/>
</dbReference>
<dbReference type="InterPro" id="IPR011701">
    <property type="entry name" value="MFS"/>
</dbReference>
<feature type="transmembrane region" description="Helical" evidence="7">
    <location>
        <begin position="105"/>
        <end position="126"/>
    </location>
</feature>
<evidence type="ECO:0000256" key="7">
    <source>
        <dbReference type="SAM" id="Phobius"/>
    </source>
</evidence>
<evidence type="ECO:0000256" key="3">
    <source>
        <dbReference type="ARBA" id="ARBA00022475"/>
    </source>
</evidence>
<keyword evidence="4 7" id="KW-0812">Transmembrane</keyword>
<reference evidence="9 10" key="1">
    <citation type="submission" date="2023-11" db="EMBL/GenBank/DDBJ databases">
        <title>Analysis of the Genomes of Mucilaginibacter gossypii cycad 4 and M. sabulilitoris SNA2: microbes with the potential for plant growth promotion.</title>
        <authorList>
            <person name="Hirsch A.M."/>
            <person name="Humm E."/>
            <person name="Rubbi M."/>
            <person name="Del Vecchio G."/>
            <person name="Ha S.M."/>
            <person name="Pellegrini M."/>
            <person name="Gunsalus R.P."/>
        </authorList>
    </citation>
    <scope>NUCLEOTIDE SEQUENCE [LARGE SCALE GENOMIC DNA]</scope>
    <source>
        <strain evidence="9 10">SNA2</strain>
    </source>
</reference>
<comment type="subcellular location">
    <subcellularLocation>
        <location evidence="1">Cell membrane</location>
        <topology evidence="1">Multi-pass membrane protein</topology>
    </subcellularLocation>
</comment>
<keyword evidence="2" id="KW-0813">Transport</keyword>
<keyword evidence="3" id="KW-1003">Cell membrane</keyword>
<evidence type="ECO:0000256" key="2">
    <source>
        <dbReference type="ARBA" id="ARBA00022448"/>
    </source>
</evidence>
<feature type="transmembrane region" description="Helical" evidence="7">
    <location>
        <begin position="334"/>
        <end position="352"/>
    </location>
</feature>
<sequence length="529" mass="56584">MSAISLSSSKGRWVMVSTIMASSMAFIDSTALNVALPALQSGFHATSSELFWILNAYLLMLTSLILIGGSLGDKIGRKRIFMLGILIFSIGSATCGLSRDVLSLIMFRVIQGIGGSLMIPGSLALISSSINESERGKAIGTWSAATAVVTIGGPLLGGALADAGLWRYIFFINVPIGVFALIFLATKVGEVKSDVTDKSIDFIGAITVAAGLAALTFGFLNMPAKGIYNYQVYMALIMGVILLIGFVRIEQRAKHPMMPISIFKNRTFSGVNLLTLFLYAGLGGGLLFLSLNLVQVQGYSQFESGLTILPFLILMISFSRFIGKLSDKYGARTFLIFGPIIAGSGLIMLSSIRQTHGSGQYLNTFFPGIFIFGLGMVITVVPLTKTIMSSVGDQLSGTASGINNATAQMSNVFAYAIFGALAVFYFSSGIESRLANSNLSNDARKLIVSEAINLGNAQVPATLQEPDRTQVATFYKESFIDSYKNVMQISGLLCITGAFMTIIFIKKNSVKDGAENSKSILNKNYDAIQ</sequence>
<feature type="transmembrane region" description="Helical" evidence="7">
    <location>
        <begin position="80"/>
        <end position="99"/>
    </location>
</feature>
<evidence type="ECO:0000256" key="4">
    <source>
        <dbReference type="ARBA" id="ARBA00022692"/>
    </source>
</evidence>
<dbReference type="SUPFAM" id="SSF103473">
    <property type="entry name" value="MFS general substrate transporter"/>
    <property type="match status" value="1"/>
</dbReference>
<feature type="transmembrane region" description="Helical" evidence="7">
    <location>
        <begin position="232"/>
        <end position="249"/>
    </location>
</feature>
<dbReference type="PROSITE" id="PS50850">
    <property type="entry name" value="MFS"/>
    <property type="match status" value="1"/>
</dbReference>
<feature type="transmembrane region" description="Helical" evidence="7">
    <location>
        <begin position="138"/>
        <end position="159"/>
    </location>
</feature>
<name>A0ABZ0TXW8_9SPHI</name>
<keyword evidence="5 7" id="KW-1133">Transmembrane helix</keyword>
<organism evidence="9 10">
    <name type="scientific">Mucilaginibacter sabulilitoris</name>
    <dbReference type="NCBI Taxonomy" id="1173583"/>
    <lineage>
        <taxon>Bacteria</taxon>
        <taxon>Pseudomonadati</taxon>
        <taxon>Bacteroidota</taxon>
        <taxon>Sphingobacteriia</taxon>
        <taxon>Sphingobacteriales</taxon>
        <taxon>Sphingobacteriaceae</taxon>
        <taxon>Mucilaginibacter</taxon>
    </lineage>
</organism>
<dbReference type="InterPro" id="IPR004638">
    <property type="entry name" value="EmrB-like"/>
</dbReference>
<evidence type="ECO:0000256" key="1">
    <source>
        <dbReference type="ARBA" id="ARBA00004651"/>
    </source>
</evidence>
<feature type="transmembrane region" description="Helical" evidence="7">
    <location>
        <begin position="412"/>
        <end position="430"/>
    </location>
</feature>
<dbReference type="Gene3D" id="1.20.1720.10">
    <property type="entry name" value="Multidrug resistance protein D"/>
    <property type="match status" value="1"/>
</dbReference>
<keyword evidence="10" id="KW-1185">Reference proteome</keyword>
<keyword evidence="6 7" id="KW-0472">Membrane</keyword>
<dbReference type="NCBIfam" id="TIGR00711">
    <property type="entry name" value="efflux_EmrB"/>
    <property type="match status" value="1"/>
</dbReference>
<feature type="transmembrane region" description="Helical" evidence="7">
    <location>
        <begin position="200"/>
        <end position="220"/>
    </location>
</feature>
<dbReference type="RefSeq" id="WP_321566004.1">
    <property type="nucleotide sequence ID" value="NZ_CP139558.1"/>
</dbReference>
<feature type="transmembrane region" description="Helical" evidence="7">
    <location>
        <begin position="364"/>
        <end position="384"/>
    </location>
</feature>
<protein>
    <submittedName>
        <fullName evidence="9">MFS transporter</fullName>
    </submittedName>
</protein>
<feature type="transmembrane region" description="Helical" evidence="7">
    <location>
        <begin position="12"/>
        <end position="38"/>
    </location>
</feature>
<dbReference type="Gene3D" id="1.20.1250.20">
    <property type="entry name" value="MFS general substrate transporter like domains"/>
    <property type="match status" value="1"/>
</dbReference>
<dbReference type="CDD" id="cd17321">
    <property type="entry name" value="MFS_MMR_MDR_like"/>
    <property type="match status" value="1"/>
</dbReference>
<feature type="transmembrane region" description="Helical" evidence="7">
    <location>
        <begin position="486"/>
        <end position="505"/>
    </location>
</feature>
<feature type="transmembrane region" description="Helical" evidence="7">
    <location>
        <begin position="270"/>
        <end position="293"/>
    </location>
</feature>
<evidence type="ECO:0000259" key="8">
    <source>
        <dbReference type="PROSITE" id="PS50850"/>
    </source>
</evidence>
<proteinExistence type="predicted"/>
<feature type="domain" description="Major facilitator superfamily (MFS) profile" evidence="8">
    <location>
        <begin position="14"/>
        <end position="509"/>
    </location>
</feature>
<feature type="transmembrane region" description="Helical" evidence="7">
    <location>
        <begin position="305"/>
        <end position="322"/>
    </location>
</feature>
<dbReference type="Pfam" id="PF07690">
    <property type="entry name" value="MFS_1"/>
    <property type="match status" value="1"/>
</dbReference>
<dbReference type="InterPro" id="IPR036259">
    <property type="entry name" value="MFS_trans_sf"/>
</dbReference>
<feature type="transmembrane region" description="Helical" evidence="7">
    <location>
        <begin position="50"/>
        <end position="68"/>
    </location>
</feature>
<dbReference type="InterPro" id="IPR020846">
    <property type="entry name" value="MFS_dom"/>
</dbReference>
<dbReference type="Proteomes" id="UP001324380">
    <property type="component" value="Chromosome"/>
</dbReference>
<evidence type="ECO:0000313" key="10">
    <source>
        <dbReference type="Proteomes" id="UP001324380"/>
    </source>
</evidence>
<dbReference type="PANTHER" id="PTHR42718:SF42">
    <property type="entry name" value="EXPORT PROTEIN"/>
    <property type="match status" value="1"/>
</dbReference>
<evidence type="ECO:0000256" key="5">
    <source>
        <dbReference type="ARBA" id="ARBA00022989"/>
    </source>
</evidence>
<dbReference type="PANTHER" id="PTHR42718">
    <property type="entry name" value="MAJOR FACILITATOR SUPERFAMILY MULTIDRUG TRANSPORTER MFSC"/>
    <property type="match status" value="1"/>
</dbReference>
<evidence type="ECO:0000313" key="9">
    <source>
        <dbReference type="EMBL" id="WPU96918.1"/>
    </source>
</evidence>
<accession>A0ABZ0TXW8</accession>